<evidence type="ECO:0000313" key="3">
    <source>
        <dbReference type="Proteomes" id="UP000267267"/>
    </source>
</evidence>
<evidence type="ECO:0000256" key="1">
    <source>
        <dbReference type="SAM" id="MobiDB-lite"/>
    </source>
</evidence>
<dbReference type="EMBL" id="MH744425">
    <property type="protein sequence ID" value="AYD82276.1"/>
    <property type="molecule type" value="Genomic_DNA"/>
</dbReference>
<accession>A0A386KDD2</accession>
<gene>
    <name evidence="2" type="primary">102</name>
    <name evidence="2" type="ORF">SEA_WAMBURGRXPRESS_103</name>
</gene>
<name>A0A386KDD2_9CAUD</name>
<proteinExistence type="predicted"/>
<dbReference type="Proteomes" id="UP000267267">
    <property type="component" value="Segment"/>
</dbReference>
<feature type="region of interest" description="Disordered" evidence="1">
    <location>
        <begin position="25"/>
        <end position="54"/>
    </location>
</feature>
<evidence type="ECO:0000313" key="2">
    <source>
        <dbReference type="EMBL" id="AYD82276.1"/>
    </source>
</evidence>
<organism evidence="2 3">
    <name type="scientific">Mycobacterium phage Wamburgrxpress</name>
    <dbReference type="NCBI Taxonomy" id="2315617"/>
    <lineage>
        <taxon>Viruses</taxon>
        <taxon>Duplodnaviria</taxon>
        <taxon>Heunggongvirae</taxon>
        <taxon>Uroviricota</taxon>
        <taxon>Caudoviricetes</taxon>
        <taxon>Vilmaviridae</taxon>
        <taxon>Lclasvirinae</taxon>
        <taxon>Bronvirus</taxon>
        <taxon>Bronvirus joedirt</taxon>
        <taxon>Mycobacterium virus JoeDirt</taxon>
    </lineage>
</organism>
<sequence length="54" mass="6106">MTEVDPIWAAKQELGVIQKLDEREWPKVPAPAPVEVDEDKPKRGRPKAPEVDES</sequence>
<protein>
    <submittedName>
        <fullName evidence="2">Uncharacterized protein</fullName>
    </submittedName>
</protein>
<reference evidence="2 3" key="1">
    <citation type="submission" date="2018-08" db="EMBL/GenBank/DDBJ databases">
        <authorList>
            <person name="Hellinger R.D."/>
            <person name="Sparks H.E."/>
            <person name="Pedulla M.L."/>
            <person name="Garlena R.A."/>
            <person name="Russell D.A."/>
            <person name="Pope W.H."/>
            <person name="Jacobs-Sera D."/>
            <person name="Hatfull G.F."/>
        </authorList>
    </citation>
    <scope>NUCLEOTIDE SEQUENCE [LARGE SCALE GENOMIC DNA]</scope>
</reference>